<dbReference type="PANTHER" id="PTHR44845:SF6">
    <property type="entry name" value="BETA-ALANINE-ACTIVATING ENZYME"/>
    <property type="match status" value="1"/>
</dbReference>
<dbReference type="InterPro" id="IPR045851">
    <property type="entry name" value="AMP-bd_C_sf"/>
</dbReference>
<dbReference type="InterPro" id="IPR015424">
    <property type="entry name" value="PyrdxlP-dep_Trfase"/>
</dbReference>
<dbReference type="AlphaFoldDB" id="A0A6S6U9L1"/>
<evidence type="ECO:0000256" key="3">
    <source>
        <dbReference type="ARBA" id="ARBA00022553"/>
    </source>
</evidence>
<sequence length="1074" mass="120093">MKQKFRSLSKIFEEQVEKTPNEMAVSCGTDTISYQELNRKANQMAHYLQRHHDVGSEVFVALYLDRSVECIIALLGILKSGGAYVPIDSNMPPEQVNLILNDCMAHICITREELDNNIEKDDLSIINVDSDWPLVGKESTRNPAIEITEDNLLYIIYTSGLTGHPKAVQGTYRGIMNRLAWARQEYPFAMNEVACQRISISFVDHVAEIFSPLLAGTALHILSNTQAHEAEELVQTLGRKKITRITLSPSLLRSILSVPHELVFHLPYLKYVFCSGEALSTSVASLFYQRFKSVRLINIYGTTEVSADVTWYEVKRFDVDNVLSYFSRAVDLLPRGHTDDHLKRHSIPIGNQITTPNVPVDELAEHFTNTEIAEYPVSMVQYFDWFAKEVTPYLINIASPLYIGHMTSALPDFVHDMSKLISQMNQNMVKVETAKSAIFVEREALAMLHKCFYGLSDTFYEENIQTPNRNLGLVTSGGSISNITALMIARNQALARLSKGDGLESESMHSILQSSGYKDLVILGSKLMHYSMQKAAMVLGIGKSNIIYVDFDSTGALDAEDLKKKLDYCKHNGLLVFAMVGIAGATETGHIDPLEQMADIADTHDIYFHVDAAWGGAGLFSDRYLHRFKGVERAQSITFCAHKQFYLPQGISMCLFRDPDILSYGATTATYQAAPDSYDTGRFSLEGSRSAIALLLHASLQLIGRKGYGALFNASIDKAVFVAGIIKSLGCFELLFDPPMNIVNYRYIPESYRQKVTTNTLCAEDNLHINAINAKIQETQFLQGSTFASKTTLTNTRYGNECQITVFRVIIANPLTTQADIFEMLENQLMIANVVCGDKNIHELEADKEALGITASLADAFSESIIKEEDQDSFIPIGKPLPNCSVYILDENLKPVAKNKAGEIYIGGSAVSKGYFHQEEKGGDRFLPDPFADVAEATMFRTGDRGRELANGHFEYFGRVDDLVKIGENRIEISEVESLFLEIPHIKHCAILVEADKSGTKYLVAYLEFTNNHASSKKFDWVKEFANKRLQEKMRPRAYRVLDKMPLTLGGKIKKNVLLTSHVSAANQRLYKEA</sequence>
<evidence type="ECO:0000256" key="6">
    <source>
        <dbReference type="PIRSR" id="PIRSR602129-50"/>
    </source>
</evidence>
<name>A0A6S6U9L1_9GAMM</name>
<accession>A0A6S6U9L1</accession>
<dbReference type="PANTHER" id="PTHR44845">
    <property type="entry name" value="CARRIER DOMAIN-CONTAINING PROTEIN"/>
    <property type="match status" value="1"/>
</dbReference>
<evidence type="ECO:0000256" key="5">
    <source>
        <dbReference type="ARBA" id="ARBA00023239"/>
    </source>
</evidence>
<dbReference type="InterPro" id="IPR018247">
    <property type="entry name" value="EF_Hand_1_Ca_BS"/>
</dbReference>
<keyword evidence="2" id="KW-0596">Phosphopantetheine</keyword>
<dbReference type="PROSITE" id="PS00018">
    <property type="entry name" value="EF_HAND_1"/>
    <property type="match status" value="1"/>
</dbReference>
<organism evidence="8">
    <name type="scientific">uncultured Thiotrichaceae bacterium</name>
    <dbReference type="NCBI Taxonomy" id="298394"/>
    <lineage>
        <taxon>Bacteria</taxon>
        <taxon>Pseudomonadati</taxon>
        <taxon>Pseudomonadota</taxon>
        <taxon>Gammaproteobacteria</taxon>
        <taxon>Thiotrichales</taxon>
        <taxon>Thiotrichaceae</taxon>
        <taxon>environmental samples</taxon>
    </lineage>
</organism>
<dbReference type="GO" id="GO:0019752">
    <property type="term" value="P:carboxylic acid metabolic process"/>
    <property type="evidence" value="ECO:0007669"/>
    <property type="project" value="InterPro"/>
</dbReference>
<protein>
    <recommendedName>
        <fullName evidence="7">AMP-dependent synthetase/ligase domain-containing protein</fullName>
    </recommendedName>
</protein>
<dbReference type="Gene3D" id="3.40.640.10">
    <property type="entry name" value="Type I PLP-dependent aspartate aminotransferase-like (Major domain)"/>
    <property type="match status" value="1"/>
</dbReference>
<dbReference type="FunFam" id="3.40.50.980:FF:000001">
    <property type="entry name" value="Non-ribosomal peptide synthetase"/>
    <property type="match status" value="1"/>
</dbReference>
<dbReference type="EMBL" id="CACVAY010000148">
    <property type="protein sequence ID" value="CAA6828358.1"/>
    <property type="molecule type" value="Genomic_DNA"/>
</dbReference>
<reference evidence="8" key="1">
    <citation type="submission" date="2020-01" db="EMBL/GenBank/DDBJ databases">
        <authorList>
            <person name="Meier V. D."/>
            <person name="Meier V D."/>
        </authorList>
    </citation>
    <scope>NUCLEOTIDE SEQUENCE</scope>
    <source>
        <strain evidence="8">HLG_WM_MAG_07</strain>
    </source>
</reference>
<dbReference type="InterPro" id="IPR015422">
    <property type="entry name" value="PyrdxlP-dep_Trfase_small"/>
</dbReference>
<evidence type="ECO:0000256" key="1">
    <source>
        <dbReference type="ARBA" id="ARBA00001933"/>
    </source>
</evidence>
<evidence type="ECO:0000256" key="4">
    <source>
        <dbReference type="ARBA" id="ARBA00022898"/>
    </source>
</evidence>
<dbReference type="GO" id="GO:0016830">
    <property type="term" value="F:carbon-carbon lyase activity"/>
    <property type="evidence" value="ECO:0007669"/>
    <property type="project" value="InterPro"/>
</dbReference>
<dbReference type="SUPFAM" id="SSF53383">
    <property type="entry name" value="PLP-dependent transferases"/>
    <property type="match status" value="1"/>
</dbReference>
<feature type="domain" description="AMP-dependent synthetase/ligase" evidence="7">
    <location>
        <begin position="866"/>
        <end position="916"/>
    </location>
</feature>
<dbReference type="Pfam" id="PF00501">
    <property type="entry name" value="AMP-binding"/>
    <property type="match status" value="2"/>
</dbReference>
<gene>
    <name evidence="8" type="ORF">HELGO_WM9203</name>
</gene>
<evidence type="ECO:0000256" key="2">
    <source>
        <dbReference type="ARBA" id="ARBA00022450"/>
    </source>
</evidence>
<evidence type="ECO:0000259" key="7">
    <source>
        <dbReference type="Pfam" id="PF00501"/>
    </source>
</evidence>
<dbReference type="InterPro" id="IPR002129">
    <property type="entry name" value="PyrdxlP-dep_de-COase"/>
</dbReference>
<dbReference type="Gene3D" id="3.40.50.12780">
    <property type="entry name" value="N-terminal domain of ligase-like"/>
    <property type="match status" value="2"/>
</dbReference>
<feature type="modified residue" description="N6-(pyridoxal phosphate)lysine" evidence="6">
    <location>
        <position position="643"/>
    </location>
</feature>
<keyword evidence="5" id="KW-0456">Lyase</keyword>
<dbReference type="InterPro" id="IPR015421">
    <property type="entry name" value="PyrdxlP-dep_Trfase_major"/>
</dbReference>
<dbReference type="SUPFAM" id="SSF56801">
    <property type="entry name" value="Acetyl-CoA synthetase-like"/>
    <property type="match status" value="2"/>
</dbReference>
<dbReference type="Pfam" id="PF00282">
    <property type="entry name" value="Pyridoxal_deC"/>
    <property type="match status" value="1"/>
</dbReference>
<keyword evidence="3" id="KW-0597">Phosphoprotein</keyword>
<evidence type="ECO:0000313" key="8">
    <source>
        <dbReference type="EMBL" id="CAA6828358.1"/>
    </source>
</evidence>
<dbReference type="GO" id="GO:0030170">
    <property type="term" value="F:pyridoxal phosphate binding"/>
    <property type="evidence" value="ECO:0007669"/>
    <property type="project" value="InterPro"/>
</dbReference>
<comment type="cofactor">
    <cofactor evidence="1 6">
        <name>pyridoxal 5'-phosphate</name>
        <dbReference type="ChEBI" id="CHEBI:597326"/>
    </cofactor>
</comment>
<dbReference type="Gene3D" id="3.30.300.30">
    <property type="match status" value="1"/>
</dbReference>
<dbReference type="InterPro" id="IPR000873">
    <property type="entry name" value="AMP-dep_synth/lig_dom"/>
</dbReference>
<dbReference type="Gene3D" id="3.90.1150.10">
    <property type="entry name" value="Aspartate Aminotransferase, domain 1"/>
    <property type="match status" value="1"/>
</dbReference>
<feature type="domain" description="AMP-dependent synthetase/ligase" evidence="7">
    <location>
        <begin position="12"/>
        <end position="313"/>
    </location>
</feature>
<proteinExistence type="predicted"/>
<keyword evidence="4 6" id="KW-0663">Pyridoxal phosphate</keyword>
<dbReference type="InterPro" id="IPR042099">
    <property type="entry name" value="ANL_N_sf"/>
</dbReference>